<dbReference type="EMBL" id="JABBWE010000054">
    <property type="protein sequence ID" value="KAG1789953.1"/>
    <property type="molecule type" value="Genomic_DNA"/>
</dbReference>
<reference evidence="1" key="1">
    <citation type="journal article" date="2020" name="New Phytol.">
        <title>Comparative genomics reveals dynamic genome evolution in host specialist ectomycorrhizal fungi.</title>
        <authorList>
            <person name="Lofgren L.A."/>
            <person name="Nguyen N.H."/>
            <person name="Vilgalys R."/>
            <person name="Ruytinx J."/>
            <person name="Liao H.L."/>
            <person name="Branco S."/>
            <person name="Kuo A."/>
            <person name="LaButti K."/>
            <person name="Lipzen A."/>
            <person name="Andreopoulos W."/>
            <person name="Pangilinan J."/>
            <person name="Riley R."/>
            <person name="Hundley H."/>
            <person name="Na H."/>
            <person name="Barry K."/>
            <person name="Grigoriev I.V."/>
            <person name="Stajich J.E."/>
            <person name="Kennedy P.G."/>
        </authorList>
    </citation>
    <scope>NUCLEOTIDE SEQUENCE</scope>
    <source>
        <strain evidence="1">S12</strain>
    </source>
</reference>
<dbReference type="GeneID" id="64605269"/>
<dbReference type="Proteomes" id="UP000719766">
    <property type="component" value="Unassembled WGS sequence"/>
</dbReference>
<keyword evidence="2" id="KW-1185">Reference proteome</keyword>
<name>A0A9P7AK14_9AGAM</name>
<evidence type="ECO:0000313" key="2">
    <source>
        <dbReference type="Proteomes" id="UP000719766"/>
    </source>
</evidence>
<sequence length="135" mass="15530">MYMKTGTKEKQISRRLVLKHGQKRVTVKRQRSYNLMLDSACKHFPNIPKDVVIFQTNQLDICDGYYVDITAEIWSDVIDLLNIVEVTQRAEMTLPIPLPLDASAISLPDNQSAPSQVNEQDSSYAPKIFYKCFQY</sequence>
<proteinExistence type="predicted"/>
<comment type="caution">
    <text evidence="1">The sequence shown here is derived from an EMBL/GenBank/DDBJ whole genome shotgun (WGS) entry which is preliminary data.</text>
</comment>
<dbReference type="OrthoDB" id="1043111at2759"/>
<dbReference type="AlphaFoldDB" id="A0A9P7AK14"/>
<protein>
    <submittedName>
        <fullName evidence="1">Uncharacterized protein</fullName>
    </submittedName>
</protein>
<evidence type="ECO:0000313" key="1">
    <source>
        <dbReference type="EMBL" id="KAG1789953.1"/>
    </source>
</evidence>
<organism evidence="1 2">
    <name type="scientific">Suillus plorans</name>
    <dbReference type="NCBI Taxonomy" id="116603"/>
    <lineage>
        <taxon>Eukaryota</taxon>
        <taxon>Fungi</taxon>
        <taxon>Dikarya</taxon>
        <taxon>Basidiomycota</taxon>
        <taxon>Agaricomycotina</taxon>
        <taxon>Agaricomycetes</taxon>
        <taxon>Agaricomycetidae</taxon>
        <taxon>Boletales</taxon>
        <taxon>Suillineae</taxon>
        <taxon>Suillaceae</taxon>
        <taxon>Suillus</taxon>
    </lineage>
</organism>
<dbReference type="RefSeq" id="XP_041156959.1">
    <property type="nucleotide sequence ID" value="XM_041311505.1"/>
</dbReference>
<accession>A0A9P7AK14</accession>
<gene>
    <name evidence="1" type="ORF">HD556DRAFT_753596</name>
</gene>